<reference evidence="2" key="1">
    <citation type="submission" date="2022-11" db="EMBL/GenBank/DDBJ databases">
        <title>Marinomonas sp. nov., isolated from marine algae.</title>
        <authorList>
            <person name="Choi D.G."/>
            <person name="Kim J.M."/>
            <person name="Lee J.K."/>
            <person name="Baek J.H."/>
            <person name="Jeon C.O."/>
        </authorList>
    </citation>
    <scope>NUCLEOTIDE SEQUENCE</scope>
    <source>
        <strain evidence="2">KJ51-3</strain>
    </source>
</reference>
<evidence type="ECO:0000313" key="3">
    <source>
        <dbReference type="Proteomes" id="UP001431181"/>
    </source>
</evidence>
<dbReference type="PROSITE" id="PS51186">
    <property type="entry name" value="GNAT"/>
    <property type="match status" value="1"/>
</dbReference>
<feature type="domain" description="N-acetyltransferase" evidence="1">
    <location>
        <begin position="17"/>
        <end position="177"/>
    </location>
</feature>
<keyword evidence="3" id="KW-1185">Reference proteome</keyword>
<dbReference type="Pfam" id="PF00583">
    <property type="entry name" value="Acetyltransf_1"/>
    <property type="match status" value="1"/>
</dbReference>
<accession>A0ABT3KHJ3</accession>
<dbReference type="SUPFAM" id="SSF55729">
    <property type="entry name" value="Acyl-CoA N-acyltransferases (Nat)"/>
    <property type="match status" value="1"/>
</dbReference>
<dbReference type="RefSeq" id="WP_265219321.1">
    <property type="nucleotide sequence ID" value="NZ_JAPEUL010000007.1"/>
</dbReference>
<dbReference type="Gene3D" id="3.40.630.30">
    <property type="match status" value="1"/>
</dbReference>
<dbReference type="InterPro" id="IPR016181">
    <property type="entry name" value="Acyl_CoA_acyltransferase"/>
</dbReference>
<gene>
    <name evidence="2" type="ORF">ONZ52_14090</name>
</gene>
<comment type="caution">
    <text evidence="2">The sequence shown here is derived from an EMBL/GenBank/DDBJ whole genome shotgun (WGS) entry which is preliminary data.</text>
</comment>
<dbReference type="InterPro" id="IPR000182">
    <property type="entry name" value="GNAT_dom"/>
</dbReference>
<organism evidence="2 3">
    <name type="scientific">Marinomonas rhodophyticola</name>
    <dbReference type="NCBI Taxonomy" id="2992803"/>
    <lineage>
        <taxon>Bacteria</taxon>
        <taxon>Pseudomonadati</taxon>
        <taxon>Pseudomonadota</taxon>
        <taxon>Gammaproteobacteria</taxon>
        <taxon>Oceanospirillales</taxon>
        <taxon>Oceanospirillaceae</taxon>
        <taxon>Marinomonas</taxon>
    </lineage>
</organism>
<sequence>MSVEGRVVQEREVIQKIKLVTAEPSSLTEFKLALQDSFRVAAEADFGHPLEEPIPSDDDIEKSFNATGAVTYWIMEDEQRVGGAVLVIDPISGRNNLSLFFIATSQQSRGLGLKAWKAIEQEFPFTKVWETVTPYFEKRNIHFYVNRCGFKIVDFYNRYHPDPHQDSRQIPDEEDDEMFRFEKIMKNVDE</sequence>
<name>A0ABT3KHJ3_9GAMM</name>
<dbReference type="EMBL" id="JAPEUL010000007">
    <property type="protein sequence ID" value="MCW4630018.1"/>
    <property type="molecule type" value="Genomic_DNA"/>
</dbReference>
<evidence type="ECO:0000259" key="1">
    <source>
        <dbReference type="PROSITE" id="PS51186"/>
    </source>
</evidence>
<proteinExistence type="predicted"/>
<evidence type="ECO:0000313" key="2">
    <source>
        <dbReference type="EMBL" id="MCW4630018.1"/>
    </source>
</evidence>
<dbReference type="Proteomes" id="UP001431181">
    <property type="component" value="Unassembled WGS sequence"/>
</dbReference>
<protein>
    <submittedName>
        <fullName evidence="2">GNAT family N-acetyltransferase</fullName>
    </submittedName>
</protein>